<proteinExistence type="predicted"/>
<gene>
    <name evidence="1" type="ORF">S01H1_66132</name>
</gene>
<reference evidence="1" key="1">
    <citation type="journal article" date="2014" name="Front. Microbiol.">
        <title>High frequency of phylogenetically diverse reductive dehalogenase-homologous genes in deep subseafloor sedimentary metagenomes.</title>
        <authorList>
            <person name="Kawai M."/>
            <person name="Futagami T."/>
            <person name="Toyoda A."/>
            <person name="Takaki Y."/>
            <person name="Nishi S."/>
            <person name="Hori S."/>
            <person name="Arai W."/>
            <person name="Tsubouchi T."/>
            <person name="Morono Y."/>
            <person name="Uchiyama I."/>
            <person name="Ito T."/>
            <person name="Fujiyama A."/>
            <person name="Inagaki F."/>
            <person name="Takami H."/>
        </authorList>
    </citation>
    <scope>NUCLEOTIDE SEQUENCE</scope>
    <source>
        <strain evidence="1">Expedition CK06-06</strain>
    </source>
</reference>
<dbReference type="EMBL" id="BARS01043717">
    <property type="protein sequence ID" value="GAG41472.1"/>
    <property type="molecule type" value="Genomic_DNA"/>
</dbReference>
<accession>X0Y295</accession>
<organism evidence="1">
    <name type="scientific">marine sediment metagenome</name>
    <dbReference type="NCBI Taxonomy" id="412755"/>
    <lineage>
        <taxon>unclassified sequences</taxon>
        <taxon>metagenomes</taxon>
        <taxon>ecological metagenomes</taxon>
    </lineage>
</organism>
<sequence length="88" mass="10224">MANVKMNNKIVLEKLQAEITLKLGKKLTQQEILDRSVDFVYKRLDEFIHEEIDHPVLTKEIIKRIKKNAIDAPLAHPDKSDDELIYGL</sequence>
<name>X0Y295_9ZZZZ</name>
<protein>
    <submittedName>
        <fullName evidence="1">Uncharacterized protein</fullName>
    </submittedName>
</protein>
<evidence type="ECO:0000313" key="1">
    <source>
        <dbReference type="EMBL" id="GAG41472.1"/>
    </source>
</evidence>
<comment type="caution">
    <text evidence="1">The sequence shown here is derived from an EMBL/GenBank/DDBJ whole genome shotgun (WGS) entry which is preliminary data.</text>
</comment>
<dbReference type="AlphaFoldDB" id="X0Y295"/>